<accession>A0A2P5DX53</accession>
<proteinExistence type="predicted"/>
<name>A0A2P5DX53_PARAD</name>
<keyword evidence="2" id="KW-1185">Reference proteome</keyword>
<dbReference type="AlphaFoldDB" id="A0A2P5DX53"/>
<comment type="caution">
    <text evidence="1">The sequence shown here is derived from an EMBL/GenBank/DDBJ whole genome shotgun (WGS) entry which is preliminary data.</text>
</comment>
<protein>
    <submittedName>
        <fullName evidence="1">Uncharacterized protein</fullName>
    </submittedName>
</protein>
<evidence type="ECO:0000313" key="1">
    <source>
        <dbReference type="EMBL" id="PON77864.1"/>
    </source>
</evidence>
<dbReference type="EMBL" id="JXTB01000011">
    <property type="protein sequence ID" value="PON77864.1"/>
    <property type="molecule type" value="Genomic_DNA"/>
</dbReference>
<dbReference type="Proteomes" id="UP000237105">
    <property type="component" value="Unassembled WGS sequence"/>
</dbReference>
<reference evidence="2" key="1">
    <citation type="submission" date="2016-06" db="EMBL/GenBank/DDBJ databases">
        <title>Parallel loss of symbiosis genes in relatives of nitrogen-fixing non-legume Parasponia.</title>
        <authorList>
            <person name="Van Velzen R."/>
            <person name="Holmer R."/>
            <person name="Bu F."/>
            <person name="Rutten L."/>
            <person name="Van Zeijl A."/>
            <person name="Liu W."/>
            <person name="Santuari L."/>
            <person name="Cao Q."/>
            <person name="Sharma T."/>
            <person name="Shen D."/>
            <person name="Roswanjaya Y."/>
            <person name="Wardhani T."/>
            <person name="Kalhor M.S."/>
            <person name="Jansen J."/>
            <person name="Van den Hoogen J."/>
            <person name="Gungor B."/>
            <person name="Hartog M."/>
            <person name="Hontelez J."/>
            <person name="Verver J."/>
            <person name="Yang W.-C."/>
            <person name="Schijlen E."/>
            <person name="Repin R."/>
            <person name="Schilthuizen M."/>
            <person name="Schranz E."/>
            <person name="Heidstra R."/>
            <person name="Miyata K."/>
            <person name="Fedorova E."/>
            <person name="Kohlen W."/>
            <person name="Bisseling T."/>
            <person name="Smit S."/>
            <person name="Geurts R."/>
        </authorList>
    </citation>
    <scope>NUCLEOTIDE SEQUENCE [LARGE SCALE GENOMIC DNA]</scope>
    <source>
        <strain evidence="2">cv. WU1-14</strain>
    </source>
</reference>
<gene>
    <name evidence="1" type="ORF">PanWU01x14_022180</name>
</gene>
<organism evidence="1 2">
    <name type="scientific">Parasponia andersonii</name>
    <name type="common">Sponia andersonii</name>
    <dbReference type="NCBI Taxonomy" id="3476"/>
    <lineage>
        <taxon>Eukaryota</taxon>
        <taxon>Viridiplantae</taxon>
        <taxon>Streptophyta</taxon>
        <taxon>Embryophyta</taxon>
        <taxon>Tracheophyta</taxon>
        <taxon>Spermatophyta</taxon>
        <taxon>Magnoliopsida</taxon>
        <taxon>eudicotyledons</taxon>
        <taxon>Gunneridae</taxon>
        <taxon>Pentapetalae</taxon>
        <taxon>rosids</taxon>
        <taxon>fabids</taxon>
        <taxon>Rosales</taxon>
        <taxon>Cannabaceae</taxon>
        <taxon>Parasponia</taxon>
    </lineage>
</organism>
<evidence type="ECO:0000313" key="2">
    <source>
        <dbReference type="Proteomes" id="UP000237105"/>
    </source>
</evidence>
<sequence>MIPQAICLLEMFIGGWRLKPAFTRDTPRCLGFYPFEGTGDANDAFLDDYENEFKADDIASIVT</sequence>